<reference evidence="3 4" key="1">
    <citation type="submission" date="2017-12" db="EMBL/GenBank/DDBJ databases">
        <title>Streptomyces populusis sp. nov., a novel endophytic actinobacterium isolated from stems of Populus adenopoda Maxim.</title>
        <authorList>
            <person name="Wang Z."/>
        </authorList>
    </citation>
    <scope>NUCLEOTIDE SEQUENCE [LARGE SCALE GENOMIC DNA]</scope>
    <source>
        <strain evidence="3 4">A249</strain>
    </source>
</reference>
<dbReference type="AlphaFoldDB" id="A0A2I0SJM2"/>
<feature type="transmembrane region" description="Helical" evidence="2">
    <location>
        <begin position="61"/>
        <end position="82"/>
    </location>
</feature>
<dbReference type="Proteomes" id="UP000236178">
    <property type="component" value="Unassembled WGS sequence"/>
</dbReference>
<feature type="region of interest" description="Disordered" evidence="1">
    <location>
        <begin position="1"/>
        <end position="21"/>
    </location>
</feature>
<feature type="region of interest" description="Disordered" evidence="1">
    <location>
        <begin position="91"/>
        <end position="116"/>
    </location>
</feature>
<keyword evidence="2" id="KW-1133">Transmembrane helix</keyword>
<organism evidence="3 4">
    <name type="scientific">Streptomyces populi</name>
    <dbReference type="NCBI Taxonomy" id="2058924"/>
    <lineage>
        <taxon>Bacteria</taxon>
        <taxon>Bacillati</taxon>
        <taxon>Actinomycetota</taxon>
        <taxon>Actinomycetes</taxon>
        <taxon>Kitasatosporales</taxon>
        <taxon>Streptomycetaceae</taxon>
        <taxon>Streptomyces</taxon>
    </lineage>
</organism>
<proteinExistence type="predicted"/>
<feature type="compositionally biased region" description="Basic and acidic residues" evidence="1">
    <location>
        <begin position="1"/>
        <end position="19"/>
    </location>
</feature>
<accession>A0A2I0SJM2</accession>
<feature type="compositionally biased region" description="Gly residues" evidence="1">
    <location>
        <begin position="92"/>
        <end position="104"/>
    </location>
</feature>
<dbReference type="EMBL" id="PJOS01000057">
    <property type="protein sequence ID" value="PKT70136.1"/>
    <property type="molecule type" value="Genomic_DNA"/>
</dbReference>
<keyword evidence="2" id="KW-0812">Transmembrane</keyword>
<gene>
    <name evidence="3" type="ORF">CW362_25950</name>
</gene>
<comment type="caution">
    <text evidence="3">The sequence shown here is derived from an EMBL/GenBank/DDBJ whole genome shotgun (WGS) entry which is preliminary data.</text>
</comment>
<keyword evidence="4" id="KW-1185">Reference proteome</keyword>
<evidence type="ECO:0000313" key="3">
    <source>
        <dbReference type="EMBL" id="PKT70136.1"/>
    </source>
</evidence>
<dbReference type="OrthoDB" id="4323993at2"/>
<protein>
    <submittedName>
        <fullName evidence="3">Uncharacterized protein</fullName>
    </submittedName>
</protein>
<evidence type="ECO:0000256" key="1">
    <source>
        <dbReference type="SAM" id="MobiDB-lite"/>
    </source>
</evidence>
<dbReference type="RefSeq" id="WP_103551952.1">
    <property type="nucleotide sequence ID" value="NZ_JBHJSK010000001.1"/>
</dbReference>
<keyword evidence="2" id="KW-0472">Membrane</keyword>
<feature type="transmembrane region" description="Helical" evidence="2">
    <location>
        <begin position="21"/>
        <end position="41"/>
    </location>
</feature>
<feature type="compositionally biased region" description="Basic and acidic residues" evidence="1">
    <location>
        <begin position="107"/>
        <end position="116"/>
    </location>
</feature>
<sequence length="116" mass="12152">MSVVHQREPVKERDAERSARGPASVLALLVPSLGIAALGVYHLCGFDLHALHGRPHLGDGLTMAGVIAALVSAGAALGDLLWWATTRDRPFRGGGGPHPGGRAGNPGRDREASRRH</sequence>
<evidence type="ECO:0000313" key="4">
    <source>
        <dbReference type="Proteomes" id="UP000236178"/>
    </source>
</evidence>
<name>A0A2I0SJM2_9ACTN</name>
<evidence type="ECO:0000256" key="2">
    <source>
        <dbReference type="SAM" id="Phobius"/>
    </source>
</evidence>